<dbReference type="AlphaFoldDB" id="A0A944CG11"/>
<feature type="signal peptide" evidence="1">
    <location>
        <begin position="1"/>
        <end position="20"/>
    </location>
</feature>
<proteinExistence type="predicted"/>
<evidence type="ECO:0000256" key="1">
    <source>
        <dbReference type="SAM" id="SignalP"/>
    </source>
</evidence>
<reference evidence="2" key="1">
    <citation type="submission" date="2018-08" db="EMBL/GenBank/DDBJ databases">
        <authorList>
            <person name="Jin W."/>
            <person name="Wang H."/>
            <person name="Yang Y."/>
            <person name="Li M."/>
            <person name="Liu J."/>
        </authorList>
    </citation>
    <scope>NUCLEOTIDE SEQUENCE</scope>
    <source>
        <strain evidence="2">AESS21</strain>
    </source>
</reference>
<dbReference type="RefSeq" id="WP_213217458.1">
    <property type="nucleotide sequence ID" value="NZ_QTKU01000005.1"/>
</dbReference>
<evidence type="ECO:0000313" key="2">
    <source>
        <dbReference type="EMBL" id="MBS8262153.1"/>
    </source>
</evidence>
<dbReference type="Proteomes" id="UP000705379">
    <property type="component" value="Unassembled WGS sequence"/>
</dbReference>
<keyword evidence="1" id="KW-0732">Signal</keyword>
<evidence type="ECO:0000313" key="3">
    <source>
        <dbReference type="Proteomes" id="UP000705379"/>
    </source>
</evidence>
<reference evidence="2" key="2">
    <citation type="journal article" date="2021" name="Microorganisms">
        <title>Bacterial Dimethylsulfoniopropionate Biosynthesis in the East China Sea.</title>
        <authorList>
            <person name="Liu J."/>
            <person name="Zhang Y."/>
            <person name="Liu J."/>
            <person name="Zhong H."/>
            <person name="Williams B.T."/>
            <person name="Zheng Y."/>
            <person name="Curson A.R.J."/>
            <person name="Sun C."/>
            <person name="Sun H."/>
            <person name="Song D."/>
            <person name="Wagner Mackenzie B."/>
            <person name="Bermejo Martinez A."/>
            <person name="Todd J.D."/>
            <person name="Zhang X.H."/>
        </authorList>
    </citation>
    <scope>NUCLEOTIDE SEQUENCE</scope>
    <source>
        <strain evidence="2">AESS21</strain>
    </source>
</reference>
<sequence length="61" mass="5649">MPLSKAIALVLCLFCLSGCAAVAVGGAVVGATGAVVGTAVSATTTVAGTAVDVVVPDGDDD</sequence>
<protein>
    <recommendedName>
        <fullName evidence="4">Lipoprotein</fullName>
    </recommendedName>
</protein>
<dbReference type="EMBL" id="QTKU01000005">
    <property type="protein sequence ID" value="MBS8262153.1"/>
    <property type="molecule type" value="Genomic_DNA"/>
</dbReference>
<gene>
    <name evidence="2" type="ORF">DYI23_18130</name>
</gene>
<organism evidence="2 3">
    <name type="scientific">Roseibium polysiphoniae</name>
    <dbReference type="NCBI Taxonomy" id="2571221"/>
    <lineage>
        <taxon>Bacteria</taxon>
        <taxon>Pseudomonadati</taxon>
        <taxon>Pseudomonadota</taxon>
        <taxon>Alphaproteobacteria</taxon>
        <taxon>Hyphomicrobiales</taxon>
        <taxon>Stappiaceae</taxon>
        <taxon>Roseibium</taxon>
    </lineage>
</organism>
<evidence type="ECO:0008006" key="4">
    <source>
        <dbReference type="Google" id="ProtNLM"/>
    </source>
</evidence>
<accession>A0A944CG11</accession>
<comment type="caution">
    <text evidence="2">The sequence shown here is derived from an EMBL/GenBank/DDBJ whole genome shotgun (WGS) entry which is preliminary data.</text>
</comment>
<feature type="chain" id="PRO_5036930965" description="Lipoprotein" evidence="1">
    <location>
        <begin position="21"/>
        <end position="61"/>
    </location>
</feature>
<name>A0A944CG11_9HYPH</name>